<feature type="region of interest" description="Disordered" evidence="1">
    <location>
        <begin position="1"/>
        <end position="21"/>
    </location>
</feature>
<dbReference type="CDD" id="cd00167">
    <property type="entry name" value="SANT"/>
    <property type="match status" value="1"/>
</dbReference>
<organism evidence="2 3">
    <name type="scientific">Stephania japonica</name>
    <dbReference type="NCBI Taxonomy" id="461633"/>
    <lineage>
        <taxon>Eukaryota</taxon>
        <taxon>Viridiplantae</taxon>
        <taxon>Streptophyta</taxon>
        <taxon>Embryophyta</taxon>
        <taxon>Tracheophyta</taxon>
        <taxon>Spermatophyta</taxon>
        <taxon>Magnoliopsida</taxon>
        <taxon>Ranunculales</taxon>
        <taxon>Menispermaceae</taxon>
        <taxon>Menispermoideae</taxon>
        <taxon>Cissampelideae</taxon>
        <taxon>Stephania</taxon>
    </lineage>
</organism>
<accession>A0AAP0J7J2</accession>
<protein>
    <submittedName>
        <fullName evidence="2">Uncharacterized protein</fullName>
    </submittedName>
</protein>
<keyword evidence="3" id="KW-1185">Reference proteome</keyword>
<proteinExistence type="predicted"/>
<dbReference type="InterPro" id="IPR001005">
    <property type="entry name" value="SANT/Myb"/>
</dbReference>
<dbReference type="Gene3D" id="1.10.10.60">
    <property type="entry name" value="Homeodomain-like"/>
    <property type="match status" value="1"/>
</dbReference>
<dbReference type="AlphaFoldDB" id="A0AAP0J7J2"/>
<comment type="caution">
    <text evidence="2">The sequence shown here is derived from an EMBL/GenBank/DDBJ whole genome shotgun (WGS) entry which is preliminary data.</text>
</comment>
<evidence type="ECO:0000313" key="2">
    <source>
        <dbReference type="EMBL" id="KAK9129192.1"/>
    </source>
</evidence>
<dbReference type="EMBL" id="JBBNAE010000004">
    <property type="protein sequence ID" value="KAK9129192.1"/>
    <property type="molecule type" value="Genomic_DNA"/>
</dbReference>
<evidence type="ECO:0000256" key="1">
    <source>
        <dbReference type="SAM" id="MobiDB-lite"/>
    </source>
</evidence>
<dbReference type="Proteomes" id="UP001417504">
    <property type="component" value="Unassembled WGS sequence"/>
</dbReference>
<reference evidence="2 3" key="1">
    <citation type="submission" date="2024-01" db="EMBL/GenBank/DDBJ databases">
        <title>Genome assemblies of Stephania.</title>
        <authorList>
            <person name="Yang L."/>
        </authorList>
    </citation>
    <scope>NUCLEOTIDE SEQUENCE [LARGE SCALE GENOMIC DNA]</scope>
    <source>
        <strain evidence="2">QJT</strain>
        <tissue evidence="2">Leaf</tissue>
    </source>
</reference>
<gene>
    <name evidence="2" type="ORF">Sjap_009679</name>
</gene>
<name>A0AAP0J7J2_9MAGN</name>
<sequence length="140" mass="15635">MAAEDPIFVWSSSSSDGNPESPTFYLLSNPSDYFRDDDLDNFFQNDAGHDHKHGLLTACSDQWTRNDNKLFESAIAELGSDTPNLFAAIAAKVPGKTFVLGGLRQIWERRLEEHFKELCDHKDTNPSCKSCSEVLSPHGD</sequence>
<evidence type="ECO:0000313" key="3">
    <source>
        <dbReference type="Proteomes" id="UP001417504"/>
    </source>
</evidence>